<name>A0A4Y2HAI3_ARAVE</name>
<feature type="signal peptide" evidence="1">
    <location>
        <begin position="1"/>
        <end position="21"/>
    </location>
</feature>
<feature type="chain" id="PRO_5021339414" description="Antistasin-like domain-containing protein" evidence="1">
    <location>
        <begin position="22"/>
        <end position="113"/>
    </location>
</feature>
<keyword evidence="3" id="KW-1185">Reference proteome</keyword>
<evidence type="ECO:0000256" key="1">
    <source>
        <dbReference type="SAM" id="SignalP"/>
    </source>
</evidence>
<dbReference type="AlphaFoldDB" id="A0A4Y2HAI3"/>
<gene>
    <name evidence="2" type="ORF">AVEN_157930_1</name>
</gene>
<comment type="caution">
    <text evidence="2">The sequence shown here is derived from an EMBL/GenBank/DDBJ whole genome shotgun (WGS) entry which is preliminary data.</text>
</comment>
<evidence type="ECO:0008006" key="4">
    <source>
        <dbReference type="Google" id="ProtNLM"/>
    </source>
</evidence>
<sequence>MEFYVVLVLLGAALVFTGTEGHAPPRCLPVECEPPCFINQFSLPCPSCECIQCSLPRCQPPCWINFSTVPCASCECEGSDAVQCTLPRCPRGCVIDLDTRPCPICACNVNSTS</sequence>
<evidence type="ECO:0000313" key="3">
    <source>
        <dbReference type="Proteomes" id="UP000499080"/>
    </source>
</evidence>
<dbReference type="Proteomes" id="UP000499080">
    <property type="component" value="Unassembled WGS sequence"/>
</dbReference>
<reference evidence="2 3" key="1">
    <citation type="journal article" date="2019" name="Sci. Rep.">
        <title>Orb-weaving spider Araneus ventricosus genome elucidates the spidroin gene catalogue.</title>
        <authorList>
            <person name="Kono N."/>
            <person name="Nakamura H."/>
            <person name="Ohtoshi R."/>
            <person name="Moran D.A.P."/>
            <person name="Shinohara A."/>
            <person name="Yoshida Y."/>
            <person name="Fujiwara M."/>
            <person name="Mori M."/>
            <person name="Tomita M."/>
            <person name="Arakawa K."/>
        </authorList>
    </citation>
    <scope>NUCLEOTIDE SEQUENCE [LARGE SCALE GENOMIC DNA]</scope>
</reference>
<dbReference type="OrthoDB" id="10348207at2759"/>
<proteinExistence type="predicted"/>
<accession>A0A4Y2HAI3</accession>
<organism evidence="2 3">
    <name type="scientific">Araneus ventricosus</name>
    <name type="common">Orbweaver spider</name>
    <name type="synonym">Epeira ventricosa</name>
    <dbReference type="NCBI Taxonomy" id="182803"/>
    <lineage>
        <taxon>Eukaryota</taxon>
        <taxon>Metazoa</taxon>
        <taxon>Ecdysozoa</taxon>
        <taxon>Arthropoda</taxon>
        <taxon>Chelicerata</taxon>
        <taxon>Arachnida</taxon>
        <taxon>Araneae</taxon>
        <taxon>Araneomorphae</taxon>
        <taxon>Entelegynae</taxon>
        <taxon>Araneoidea</taxon>
        <taxon>Araneidae</taxon>
        <taxon>Araneus</taxon>
    </lineage>
</organism>
<keyword evidence="1" id="KW-0732">Signal</keyword>
<dbReference type="EMBL" id="BGPR01001810">
    <property type="protein sequence ID" value="GBM62315.1"/>
    <property type="molecule type" value="Genomic_DNA"/>
</dbReference>
<protein>
    <recommendedName>
        <fullName evidence="4">Antistasin-like domain-containing protein</fullName>
    </recommendedName>
</protein>
<evidence type="ECO:0000313" key="2">
    <source>
        <dbReference type="EMBL" id="GBM62315.1"/>
    </source>
</evidence>